<proteinExistence type="predicted"/>
<dbReference type="AlphaFoldDB" id="A0A8K0X3R5"/>
<name>A0A8K0X3R5_9PEZI</name>
<dbReference type="GO" id="GO:0016788">
    <property type="term" value="F:hydrolase activity, acting on ester bonds"/>
    <property type="evidence" value="ECO:0007669"/>
    <property type="project" value="TreeGrafter"/>
</dbReference>
<comment type="caution">
    <text evidence="2">The sequence shown here is derived from an EMBL/GenBank/DDBJ whole genome shotgun (WGS) entry which is preliminary data.</text>
</comment>
<dbReference type="PANTHER" id="PTHR32440:SF11">
    <property type="entry name" value="METALLOPHOSPHOESTERASE DOMAIN-CONTAINING PROTEIN"/>
    <property type="match status" value="1"/>
</dbReference>
<evidence type="ECO:0000313" key="3">
    <source>
        <dbReference type="Proteomes" id="UP000813385"/>
    </source>
</evidence>
<dbReference type="CDD" id="cd07383">
    <property type="entry name" value="MPP_Dcr2"/>
    <property type="match status" value="1"/>
</dbReference>
<dbReference type="GO" id="GO:0005737">
    <property type="term" value="C:cytoplasm"/>
    <property type="evidence" value="ECO:0007669"/>
    <property type="project" value="TreeGrafter"/>
</dbReference>
<dbReference type="InterPro" id="IPR004843">
    <property type="entry name" value="Calcineurin-like_PHP"/>
</dbReference>
<dbReference type="Proteomes" id="UP000813385">
    <property type="component" value="Unassembled WGS sequence"/>
</dbReference>
<dbReference type="OrthoDB" id="783096at2759"/>
<dbReference type="InterPro" id="IPR029052">
    <property type="entry name" value="Metallo-depent_PP-like"/>
</dbReference>
<dbReference type="PANTHER" id="PTHR32440">
    <property type="entry name" value="PHOSPHATASE DCR2-RELATED-RELATED"/>
    <property type="match status" value="1"/>
</dbReference>
<dbReference type="EMBL" id="JAGPXD010000003">
    <property type="protein sequence ID" value="KAH7362459.1"/>
    <property type="molecule type" value="Genomic_DNA"/>
</dbReference>
<gene>
    <name evidence="2" type="ORF">B0T11DRAFT_84481</name>
</gene>
<keyword evidence="3" id="KW-1185">Reference proteome</keyword>
<protein>
    <submittedName>
        <fullName evidence="2">Calcineurin-like phosphoesterase</fullName>
    </submittedName>
</protein>
<dbReference type="Gene3D" id="3.60.21.10">
    <property type="match status" value="1"/>
</dbReference>
<evidence type="ECO:0000313" key="2">
    <source>
        <dbReference type="EMBL" id="KAH7362459.1"/>
    </source>
</evidence>
<dbReference type="SUPFAM" id="SSF56300">
    <property type="entry name" value="Metallo-dependent phosphatases"/>
    <property type="match status" value="1"/>
</dbReference>
<feature type="domain" description="Calcineurin-like phosphoesterase" evidence="1">
    <location>
        <begin position="71"/>
        <end position="280"/>
    </location>
</feature>
<dbReference type="Pfam" id="PF00149">
    <property type="entry name" value="Metallophos"/>
    <property type="match status" value="1"/>
</dbReference>
<accession>A0A8K0X3R5</accession>
<evidence type="ECO:0000259" key="1">
    <source>
        <dbReference type="Pfam" id="PF00149"/>
    </source>
</evidence>
<reference evidence="2" key="1">
    <citation type="journal article" date="2021" name="Nat. Commun.">
        <title>Genetic determinants of endophytism in the Arabidopsis root mycobiome.</title>
        <authorList>
            <person name="Mesny F."/>
            <person name="Miyauchi S."/>
            <person name="Thiergart T."/>
            <person name="Pickel B."/>
            <person name="Atanasova L."/>
            <person name="Karlsson M."/>
            <person name="Huettel B."/>
            <person name="Barry K.W."/>
            <person name="Haridas S."/>
            <person name="Chen C."/>
            <person name="Bauer D."/>
            <person name="Andreopoulos W."/>
            <person name="Pangilinan J."/>
            <person name="LaButti K."/>
            <person name="Riley R."/>
            <person name="Lipzen A."/>
            <person name="Clum A."/>
            <person name="Drula E."/>
            <person name="Henrissat B."/>
            <person name="Kohler A."/>
            <person name="Grigoriev I.V."/>
            <person name="Martin F.M."/>
            <person name="Hacquard S."/>
        </authorList>
    </citation>
    <scope>NUCLEOTIDE SEQUENCE</scope>
    <source>
        <strain evidence="2">MPI-CAGE-AT-0016</strain>
    </source>
</reference>
<organism evidence="2 3">
    <name type="scientific">Plectosphaerella cucumerina</name>
    <dbReference type="NCBI Taxonomy" id="40658"/>
    <lineage>
        <taxon>Eukaryota</taxon>
        <taxon>Fungi</taxon>
        <taxon>Dikarya</taxon>
        <taxon>Ascomycota</taxon>
        <taxon>Pezizomycotina</taxon>
        <taxon>Sordariomycetes</taxon>
        <taxon>Hypocreomycetidae</taxon>
        <taxon>Glomerellales</taxon>
        <taxon>Plectosphaerellaceae</taxon>
        <taxon>Plectosphaerella</taxon>
    </lineage>
</organism>
<sequence length="431" mass="47332">MLAVRVTVGILAIAVLSLLLIIRMRVSMVSWSSILAATAQGASIPKHQTSNLEGPLRFNADGSFHISVLQDLHFGENAWEYWGPLQDKATLGVINSVLDNGKPDLVVLNGDLTTGENLFVENSTNYIDMMVAPMVKRGLPWASTYGNHDYQVNITGELILEREQQYPNARTRQMVSGKGIGVSNYYLPVYPADCVGCDCAPELMLWFFDSRGGFRYQELNDRGREVPFPNWVDEAVVTWFKESSARIQARFGKVIPSLGFVHIPTNASQALQLAGVDPNRQPGVDNDRPLSQQAQGWCADGRNGCAYGGQDVPFMEAVVSTPGMMALFSGHDHGNTWCHRWEGKLPGISVAGGGIDLCFGQHTGYGGYSSWIRGARQISVTQEKLAKFEVDTWNLLEDGRSVGAVTLNATYGQDWYPAVPNDRTSCNCESD</sequence>